<dbReference type="Gene3D" id="3.20.20.80">
    <property type="entry name" value="Glycosidases"/>
    <property type="match status" value="1"/>
</dbReference>
<gene>
    <name evidence="2" type="ORF">SARC_03875</name>
</gene>
<dbReference type="GeneID" id="25904379"/>
<organism evidence="2 3">
    <name type="scientific">Sphaeroforma arctica JP610</name>
    <dbReference type="NCBI Taxonomy" id="667725"/>
    <lineage>
        <taxon>Eukaryota</taxon>
        <taxon>Ichthyosporea</taxon>
        <taxon>Ichthyophonida</taxon>
        <taxon>Sphaeroforma</taxon>
    </lineage>
</organism>
<proteinExistence type="predicted"/>
<dbReference type="RefSeq" id="XP_014157787.1">
    <property type="nucleotide sequence ID" value="XM_014302312.1"/>
</dbReference>
<keyword evidence="3" id="KW-1185">Reference proteome</keyword>
<reference evidence="2 3" key="1">
    <citation type="submission" date="2011-02" db="EMBL/GenBank/DDBJ databases">
        <title>The Genome Sequence of Sphaeroforma arctica JP610.</title>
        <authorList>
            <consortium name="The Broad Institute Genome Sequencing Platform"/>
            <person name="Russ C."/>
            <person name="Cuomo C."/>
            <person name="Young S.K."/>
            <person name="Zeng Q."/>
            <person name="Gargeya S."/>
            <person name="Alvarado L."/>
            <person name="Berlin A."/>
            <person name="Chapman S.B."/>
            <person name="Chen Z."/>
            <person name="Freedman E."/>
            <person name="Gellesch M."/>
            <person name="Goldberg J."/>
            <person name="Griggs A."/>
            <person name="Gujja S."/>
            <person name="Heilman E."/>
            <person name="Heiman D."/>
            <person name="Howarth C."/>
            <person name="Mehta T."/>
            <person name="Neiman D."/>
            <person name="Pearson M."/>
            <person name="Roberts A."/>
            <person name="Saif S."/>
            <person name="Shea T."/>
            <person name="Shenoy N."/>
            <person name="Sisk P."/>
            <person name="Stolte C."/>
            <person name="Sykes S."/>
            <person name="White J."/>
            <person name="Yandava C."/>
            <person name="Burger G."/>
            <person name="Gray M.W."/>
            <person name="Holland P.W.H."/>
            <person name="King N."/>
            <person name="Lang F.B.F."/>
            <person name="Roger A.J."/>
            <person name="Ruiz-Trillo I."/>
            <person name="Haas B."/>
            <person name="Nusbaum C."/>
            <person name="Birren B."/>
        </authorList>
    </citation>
    <scope>NUCLEOTIDE SEQUENCE [LARGE SCALE GENOMIC DNA]</scope>
    <source>
        <strain evidence="2 3">JP610</strain>
    </source>
</reference>
<feature type="signal peptide" evidence="1">
    <location>
        <begin position="1"/>
        <end position="22"/>
    </location>
</feature>
<sequence>MKGVNMYTMLSSALLLSHGIIAAPTTTTTGLIARQPRQTGLNLGSKVTSIELDNIEITRTQPFTGLHVWDTSGGTGYDFRVAFCEVDSESIVNDAGNYDWSWMDKKIEAIADLGRHAIIRIRWNAPSGVHLPSKYPRVFHDYKGETVASPDWQNTELRTFVKEFVTKFAARYDTDLRVLYVQVGFGHYGEFHMAGCDFQGDEQSRAFPPKDFALEYLDHAQAVFKNTPLGVSIDSGNADAPDYGYLAHENRKDFGLFDDTFMSNIDTPAMNAKAWEQLNYEDNARQNVMGGAFGYDEPSIEARYLDVSRTDPDSGEPYNFDTAARRYWITYMSVSGVWDNLNQDDINRDSAMLGYKFYVTAYGLGGGYTQVIVQNTGTAPIYFSTPLKVSHGSEFVTVGDLQGIYPGEEKLYTHEGELDKAATFEAGCEKCFADHPIDIGIMM</sequence>
<feature type="chain" id="PRO_5005539219" description="DUF4832 domain-containing protein" evidence="1">
    <location>
        <begin position="23"/>
        <end position="443"/>
    </location>
</feature>
<evidence type="ECO:0000256" key="1">
    <source>
        <dbReference type="SAM" id="SignalP"/>
    </source>
</evidence>
<evidence type="ECO:0000313" key="3">
    <source>
        <dbReference type="Proteomes" id="UP000054560"/>
    </source>
</evidence>
<dbReference type="AlphaFoldDB" id="A0A0L0G4A3"/>
<name>A0A0L0G4A3_9EUKA</name>
<dbReference type="InterPro" id="IPR017853">
    <property type="entry name" value="GH"/>
</dbReference>
<accession>A0A0L0G4A3</accession>
<dbReference type="EMBL" id="KQ241803">
    <property type="protein sequence ID" value="KNC83885.1"/>
    <property type="molecule type" value="Genomic_DNA"/>
</dbReference>
<protein>
    <recommendedName>
        <fullName evidence="4">DUF4832 domain-containing protein</fullName>
    </recommendedName>
</protein>
<evidence type="ECO:0000313" key="2">
    <source>
        <dbReference type="EMBL" id="KNC83885.1"/>
    </source>
</evidence>
<evidence type="ECO:0008006" key="4">
    <source>
        <dbReference type="Google" id="ProtNLM"/>
    </source>
</evidence>
<keyword evidence="1" id="KW-0732">Signal</keyword>
<dbReference type="SUPFAM" id="SSF51445">
    <property type="entry name" value="(Trans)glycosidases"/>
    <property type="match status" value="1"/>
</dbReference>
<dbReference type="Proteomes" id="UP000054560">
    <property type="component" value="Unassembled WGS sequence"/>
</dbReference>